<dbReference type="EMBL" id="RHFK02000018">
    <property type="protein sequence ID" value="TWW61030.1"/>
    <property type="molecule type" value="Genomic_DNA"/>
</dbReference>
<evidence type="ECO:0000313" key="2">
    <source>
        <dbReference type="Proteomes" id="UP000324091"/>
    </source>
</evidence>
<proteinExistence type="predicted"/>
<protein>
    <submittedName>
        <fullName evidence="1">Uncharacterized protein</fullName>
    </submittedName>
</protein>
<name>A0A5C6N5J6_9TELE</name>
<dbReference type="AlphaFoldDB" id="A0A5C6N5J6"/>
<dbReference type="Proteomes" id="UP000324091">
    <property type="component" value="Chromosome 5"/>
</dbReference>
<dbReference type="PANTHER" id="PTHR35450">
    <property type="entry name" value="REVERSE TRANSCRIPTASE DOMAIN-CONTAINING PROTEIN"/>
    <property type="match status" value="1"/>
</dbReference>
<accession>A0A5C6N5J6</accession>
<reference evidence="1 2" key="1">
    <citation type="submission" date="2019-04" db="EMBL/GenBank/DDBJ databases">
        <title>Chromosome genome assembly for Takifugu flavidus.</title>
        <authorList>
            <person name="Xiao S."/>
        </authorList>
    </citation>
    <scope>NUCLEOTIDE SEQUENCE [LARGE SCALE GENOMIC DNA]</scope>
    <source>
        <strain evidence="1">HTHZ2018</strain>
        <tissue evidence="1">Muscle</tissue>
    </source>
</reference>
<keyword evidence="2" id="KW-1185">Reference proteome</keyword>
<comment type="caution">
    <text evidence="1">The sequence shown here is derived from an EMBL/GenBank/DDBJ whole genome shotgun (WGS) entry which is preliminary data.</text>
</comment>
<evidence type="ECO:0000313" key="1">
    <source>
        <dbReference type="EMBL" id="TWW61030.1"/>
    </source>
</evidence>
<organism evidence="1 2">
    <name type="scientific">Takifugu flavidus</name>
    <name type="common">sansaifugu</name>
    <dbReference type="NCBI Taxonomy" id="433684"/>
    <lineage>
        <taxon>Eukaryota</taxon>
        <taxon>Metazoa</taxon>
        <taxon>Chordata</taxon>
        <taxon>Craniata</taxon>
        <taxon>Vertebrata</taxon>
        <taxon>Euteleostomi</taxon>
        <taxon>Actinopterygii</taxon>
        <taxon>Neopterygii</taxon>
        <taxon>Teleostei</taxon>
        <taxon>Neoteleostei</taxon>
        <taxon>Acanthomorphata</taxon>
        <taxon>Eupercaria</taxon>
        <taxon>Tetraodontiformes</taxon>
        <taxon>Tetradontoidea</taxon>
        <taxon>Tetraodontidae</taxon>
        <taxon>Takifugu</taxon>
    </lineage>
</organism>
<dbReference type="PANTHER" id="PTHR35450:SF2">
    <property type="entry name" value="REVERSE TRANSCRIPTASE DOMAIN-CONTAINING PROTEIN"/>
    <property type="match status" value="1"/>
</dbReference>
<gene>
    <name evidence="1" type="ORF">D4764_05G0011200</name>
</gene>
<sequence>MAAQEQALNTRTIEARVYYTRQDPRNICTEYGLEVPGSMWETPPKVLENKQAKILWDFQIKTDKMVVTKQLLERIKFVIRSPTVVVIEKHQKTVVVIDVAIPSDSNIRKKEHEKLEKYQELKEEIERMWGMKATMVTMVPVVIGTLWSQ</sequence>